<name>A0AAE8Y0P9_9CAUD</name>
<dbReference type="Proteomes" id="UP000827282">
    <property type="component" value="Segment"/>
</dbReference>
<feature type="compositionally biased region" description="Polar residues" evidence="1">
    <location>
        <begin position="28"/>
        <end position="42"/>
    </location>
</feature>
<proteinExistence type="predicted"/>
<feature type="region of interest" description="Disordered" evidence="1">
    <location>
        <begin position="1"/>
        <end position="55"/>
    </location>
</feature>
<sequence length="98" mass="11221">MRPRRSLSSAITSRCREKNKPRYVQPAGRSSRTQNEQYINNCPPSRSISSPHRRHSLTPCCPARYGRGALRGRSRVVVRYLAPYLTVCVPPTNRYGFD</sequence>
<evidence type="ECO:0000313" key="3">
    <source>
        <dbReference type="Proteomes" id="UP000827282"/>
    </source>
</evidence>
<reference evidence="2" key="1">
    <citation type="submission" date="2021-05" db="EMBL/GenBank/DDBJ databases">
        <title>Diversity, taxonomy and evolution of archaeal viruses of the class Caudoviricetes.</title>
        <authorList>
            <person name="Liu Y."/>
            <person name="Demina T.A."/>
            <person name="Roux S."/>
            <person name="Aiewsakun P."/>
            <person name="Kazlauskas D."/>
            <person name="Simmonds P."/>
            <person name="Prangishvili D."/>
            <person name="Oksanen H.M."/>
            <person name="Krupovic M."/>
        </authorList>
    </citation>
    <scope>NUCLEOTIDE SEQUENCE</scope>
    <source>
        <strain evidence="2">HRTV-29/29</strain>
    </source>
</reference>
<feature type="compositionally biased region" description="Polar residues" evidence="1">
    <location>
        <begin position="1"/>
        <end position="12"/>
    </location>
</feature>
<dbReference type="EMBL" id="MZ334526">
    <property type="protein sequence ID" value="UBF23286.1"/>
    <property type="molecule type" value="Genomic_DNA"/>
</dbReference>
<evidence type="ECO:0000313" key="2">
    <source>
        <dbReference type="EMBL" id="UBF23286.1"/>
    </source>
</evidence>
<evidence type="ECO:0000256" key="1">
    <source>
        <dbReference type="SAM" id="MobiDB-lite"/>
    </source>
</evidence>
<keyword evidence="3" id="KW-1185">Reference proteome</keyword>
<accession>A0AAE8Y0P9</accession>
<protein>
    <submittedName>
        <fullName evidence="2">Uncharacterized protein</fullName>
    </submittedName>
</protein>
<gene>
    <name evidence="2" type="ORF">HRTV-29_gp8</name>
</gene>
<organism evidence="2 3">
    <name type="scientific">Halorubrum tailed virus 29</name>
    <dbReference type="NCBI Taxonomy" id="2878010"/>
    <lineage>
        <taxon>Viruses</taxon>
        <taxon>Duplodnaviria</taxon>
        <taxon>Heunggongvirae</taxon>
        <taxon>Uroviricota</taxon>
        <taxon>Caudoviricetes</taxon>
        <taxon>Kirjokansivirales</taxon>
        <taxon>Haloferuviridae</taxon>
        <taxon>Dpdavirus</taxon>
        <taxon>Dpdavirus caudatum</taxon>
        <taxon>Dpdavirus HRTV29</taxon>
    </lineage>
</organism>